<dbReference type="EMBL" id="JADKYB010000006">
    <property type="protein sequence ID" value="MBM9505456.1"/>
    <property type="molecule type" value="Genomic_DNA"/>
</dbReference>
<organism evidence="1 2">
    <name type="scientific">Actinacidiphila acididurans</name>
    <dbReference type="NCBI Taxonomy" id="2784346"/>
    <lineage>
        <taxon>Bacteria</taxon>
        <taxon>Bacillati</taxon>
        <taxon>Actinomycetota</taxon>
        <taxon>Actinomycetes</taxon>
        <taxon>Kitasatosporales</taxon>
        <taxon>Streptomycetaceae</taxon>
        <taxon>Actinacidiphila</taxon>
    </lineage>
</organism>
<evidence type="ECO:0000313" key="2">
    <source>
        <dbReference type="Proteomes" id="UP000749040"/>
    </source>
</evidence>
<keyword evidence="2" id="KW-1185">Reference proteome</keyword>
<accession>A0ABS2TR34</accession>
<name>A0ABS2TR34_9ACTN</name>
<sequence length="117" mass="13075">MEQDDALVRDVFPDLIDELVSLLEVEGENELAICVRDVRLVAMCDCGDDFCQSIHTAVHPEGQPYGEGHRCVPLLPSKGMLVLDVVYGRIMYIEVLHRPPMHDHRSLLPSAPTQPEA</sequence>
<protein>
    <submittedName>
        <fullName evidence="1">Uncharacterized protein</fullName>
    </submittedName>
</protein>
<gene>
    <name evidence="1" type="ORF">ITX44_13035</name>
</gene>
<dbReference type="RefSeq" id="WP_205357321.1">
    <property type="nucleotide sequence ID" value="NZ_JADKYB010000006.1"/>
</dbReference>
<reference evidence="1 2" key="1">
    <citation type="submission" date="2021-01" db="EMBL/GenBank/DDBJ databases">
        <title>Streptomyces acididurans sp. nov., isolated from a peat swamp forest soil.</title>
        <authorList>
            <person name="Chantavorakit T."/>
            <person name="Duangmal K."/>
        </authorList>
    </citation>
    <scope>NUCLEOTIDE SEQUENCE [LARGE SCALE GENOMIC DNA]</scope>
    <source>
        <strain evidence="1 2">KK5PA1</strain>
    </source>
</reference>
<proteinExistence type="predicted"/>
<evidence type="ECO:0000313" key="1">
    <source>
        <dbReference type="EMBL" id="MBM9505456.1"/>
    </source>
</evidence>
<comment type="caution">
    <text evidence="1">The sequence shown here is derived from an EMBL/GenBank/DDBJ whole genome shotgun (WGS) entry which is preliminary data.</text>
</comment>
<dbReference type="Proteomes" id="UP000749040">
    <property type="component" value="Unassembled WGS sequence"/>
</dbReference>